<feature type="transmembrane region" description="Helical" evidence="1">
    <location>
        <begin position="6"/>
        <end position="28"/>
    </location>
</feature>
<reference evidence="3" key="1">
    <citation type="journal article" date="2016" name="Nat. Commun.">
        <title>Genome analysis of three Pneumocystis species reveals adaptation mechanisms to life exclusively in mammalian hosts.</title>
        <authorList>
            <person name="Ma L."/>
            <person name="Chen Z."/>
            <person name="Huang D.W."/>
            <person name="Kutty G."/>
            <person name="Ishihara M."/>
            <person name="Wang H."/>
            <person name="Abouelleil A."/>
            <person name="Bishop L."/>
            <person name="Davey E."/>
            <person name="Deng R."/>
            <person name="Deng X."/>
            <person name="Fan L."/>
            <person name="Fantoni G."/>
            <person name="Fitzgerald M."/>
            <person name="Gogineni E."/>
            <person name="Goldberg J.M."/>
            <person name="Handley G."/>
            <person name="Hu X."/>
            <person name="Huber C."/>
            <person name="Jiao X."/>
            <person name="Jones K."/>
            <person name="Levin J.Z."/>
            <person name="Liu Y."/>
            <person name="Macdonald P."/>
            <person name="Melnikov A."/>
            <person name="Raley C."/>
            <person name="Sassi M."/>
            <person name="Sherman B.T."/>
            <person name="Song X."/>
            <person name="Sykes S."/>
            <person name="Tran B."/>
            <person name="Walsh L."/>
            <person name="Xia Y."/>
            <person name="Yang J."/>
            <person name="Young S."/>
            <person name="Zeng Q."/>
            <person name="Zheng X."/>
            <person name="Stephens R."/>
            <person name="Nusbaum C."/>
            <person name="Birren B.W."/>
            <person name="Azadi P."/>
            <person name="Lempicki R.A."/>
            <person name="Cuomo C.A."/>
            <person name="Kovacs J.A."/>
        </authorList>
    </citation>
    <scope>NUCLEOTIDE SEQUENCE [LARGE SCALE GENOMIC DNA]</scope>
    <source>
        <strain evidence="3">B123</strain>
    </source>
</reference>
<gene>
    <name evidence="2" type="ORF">PNEG_04319</name>
</gene>
<evidence type="ECO:0000313" key="2">
    <source>
        <dbReference type="EMBL" id="KTW32876.1"/>
    </source>
</evidence>
<comment type="caution">
    <text evidence="2">The sequence shown here is derived from an EMBL/GenBank/DDBJ whole genome shotgun (WGS) entry which is preliminary data.</text>
</comment>
<dbReference type="GeneID" id="30671596"/>
<dbReference type="EMBL" id="AFWA02000011">
    <property type="protein sequence ID" value="KTW32876.1"/>
    <property type="molecule type" value="Genomic_DNA"/>
</dbReference>
<proteinExistence type="predicted"/>
<dbReference type="VEuPathDB" id="FungiDB:PNEG_04319"/>
<evidence type="ECO:0000313" key="3">
    <source>
        <dbReference type="Proteomes" id="UP000011958"/>
    </source>
</evidence>
<keyword evidence="1" id="KW-1133">Transmembrane helix</keyword>
<accession>A0A0W4ZWY7</accession>
<protein>
    <submittedName>
        <fullName evidence="2">Uncharacterized protein</fullName>
    </submittedName>
</protein>
<dbReference type="RefSeq" id="XP_019613352.1">
    <property type="nucleotide sequence ID" value="XM_019757833.1"/>
</dbReference>
<dbReference type="AlphaFoldDB" id="A0A0W4ZWY7"/>
<evidence type="ECO:0000256" key="1">
    <source>
        <dbReference type="SAM" id="Phobius"/>
    </source>
</evidence>
<dbReference type="Proteomes" id="UP000011958">
    <property type="component" value="Unassembled WGS sequence"/>
</dbReference>
<keyword evidence="1" id="KW-0472">Membrane</keyword>
<organism evidence="2 3">
    <name type="scientific">Pneumocystis murina (strain B123)</name>
    <name type="common">Mouse pneumocystis pneumonia agent</name>
    <name type="synonym">Pneumocystis carinii f. sp. muris</name>
    <dbReference type="NCBI Taxonomy" id="1069680"/>
    <lineage>
        <taxon>Eukaryota</taxon>
        <taxon>Fungi</taxon>
        <taxon>Dikarya</taxon>
        <taxon>Ascomycota</taxon>
        <taxon>Taphrinomycotina</taxon>
        <taxon>Pneumocystomycetes</taxon>
        <taxon>Pneumocystaceae</taxon>
        <taxon>Pneumocystis</taxon>
    </lineage>
</organism>
<sequence>MTKLKTHYYILIFLYQLIFPPFFLLKALKYFNNQIFRKKTLKNKTMTLLTVNVNYQIALKITKKIFVLRLVAEIMRKIITMIKKKSCIFMLIMNSHVNI</sequence>
<keyword evidence="3" id="KW-1185">Reference proteome</keyword>
<keyword evidence="1" id="KW-0812">Transmembrane</keyword>
<name>A0A0W4ZWY7_PNEMU</name>